<evidence type="ECO:0000313" key="2">
    <source>
        <dbReference type="Proteomes" id="UP000178046"/>
    </source>
</evidence>
<protein>
    <submittedName>
        <fullName evidence="1">Uncharacterized protein</fullName>
    </submittedName>
</protein>
<reference evidence="1 2" key="1">
    <citation type="journal article" date="2016" name="Nat. Commun.">
        <title>Thousands of microbial genomes shed light on interconnected biogeochemical processes in an aquifer system.</title>
        <authorList>
            <person name="Anantharaman K."/>
            <person name="Brown C.T."/>
            <person name="Hug L.A."/>
            <person name="Sharon I."/>
            <person name="Castelle C.J."/>
            <person name="Probst A.J."/>
            <person name="Thomas B.C."/>
            <person name="Singh A."/>
            <person name="Wilkins M.J."/>
            <person name="Karaoz U."/>
            <person name="Brodie E.L."/>
            <person name="Williams K.H."/>
            <person name="Hubbard S.S."/>
            <person name="Banfield J.F."/>
        </authorList>
    </citation>
    <scope>NUCLEOTIDE SEQUENCE [LARGE SCALE GENOMIC DNA]</scope>
</reference>
<dbReference type="EMBL" id="MFIA01000042">
    <property type="protein sequence ID" value="OGF81383.1"/>
    <property type="molecule type" value="Genomic_DNA"/>
</dbReference>
<dbReference type="Proteomes" id="UP000178046">
    <property type="component" value="Unassembled WGS sequence"/>
</dbReference>
<proteinExistence type="predicted"/>
<sequence>MHAKNGVPRGLSGYLITVGGKEKISKTYKKKIRELDSAFKHLKGSLENQKLDSLNWHDELYQKMAEMTVKMDEVKKELAVHLNADEKAVRKYIVSVVTNENHKLNLKYFQDSGSDEYNEAAGKAIVWLVCQGNLGVDLEFKLYLGKYKLPE</sequence>
<comment type="caution">
    <text evidence="1">The sequence shown here is derived from an EMBL/GenBank/DDBJ whole genome shotgun (WGS) entry which is preliminary data.</text>
</comment>
<dbReference type="AlphaFoldDB" id="A0A1F5X0K3"/>
<evidence type="ECO:0000313" key="1">
    <source>
        <dbReference type="EMBL" id="OGF81383.1"/>
    </source>
</evidence>
<name>A0A1F5X0K3_9BACT</name>
<organism evidence="1 2">
    <name type="scientific">Candidatus Giovannonibacteria bacterium RIFCSPLOWO2_01_FULL_44_16</name>
    <dbReference type="NCBI Taxonomy" id="1798348"/>
    <lineage>
        <taxon>Bacteria</taxon>
        <taxon>Candidatus Giovannoniibacteriota</taxon>
    </lineage>
</organism>
<accession>A0A1F5X0K3</accession>
<gene>
    <name evidence="1" type="ORF">A2924_03210</name>
</gene>